<evidence type="ECO:0008006" key="5">
    <source>
        <dbReference type="Google" id="ProtNLM"/>
    </source>
</evidence>
<keyword evidence="4" id="KW-1185">Reference proteome</keyword>
<dbReference type="Gene3D" id="3.40.850.10">
    <property type="entry name" value="Kinesin motor domain"/>
    <property type="match status" value="1"/>
</dbReference>
<dbReference type="EMBL" id="CCKQ01008313">
    <property type="protein sequence ID" value="CDW79753.1"/>
    <property type="molecule type" value="Genomic_DNA"/>
</dbReference>
<dbReference type="InterPro" id="IPR036961">
    <property type="entry name" value="Kinesin_motor_dom_sf"/>
</dbReference>
<reference evidence="3 4" key="1">
    <citation type="submission" date="2014-06" db="EMBL/GenBank/DDBJ databases">
        <authorList>
            <person name="Swart Estienne"/>
        </authorList>
    </citation>
    <scope>NUCLEOTIDE SEQUENCE [LARGE SCALE GENOMIC DNA]</scope>
    <source>
        <strain evidence="3 4">130c</strain>
    </source>
</reference>
<dbReference type="SUPFAM" id="SSF52540">
    <property type="entry name" value="P-loop containing nucleoside triphosphate hydrolases"/>
    <property type="match status" value="1"/>
</dbReference>
<sequence>MSKIAQQNRSRSQSDRKHLKGETDDQIDSNLEILQLCKELEDLGEIKSFQFCSGKSWLLYQYILSKFAEDLFTSDDKENKKQIIISAFEITFNKQSNVEKKSNLIIPPQLDQSLKNKTPATRIRVQNIEQFEYAIQHIQRNSMNFDENGNPQSNQSHLFIKIHIHQDGRVQTLSIVDMAGLPLKDKQVYFERNEINASNNYLHYIMKQMSYHSNIIGGNNVKNPQLNKNSKIFKELDSILNGNSKINLLYIKTDEVDEECHLKCDKFIQKLHNIRVPLIKQKKQKTNQLNYIECHKLIEEFEKQKQCQEIKQTQLQQSIVNNRKKWEKTKKEIQNKQTPVKTQPKILHKFEPVEEKPEEPLQKLPSPAKKTIDLTCIMREQPVVSEHSFARDMQIQDQQNYFQRFEQPTILITQNTQDHNDEATIKKSMLKSEISEIMKLIENNNQAPAQESFKINNNNSFIKIQENSMTQYQFGKIQAKVNDVDEQVHMIMIRADQILGSQLKQDKNEISNLIKHIDLVQNELHIIVEEACNSGQFQTFKQQFQELDQILAEIKDQLININMTLIINQSTNQMKKGQREDYSRSIDYGIIQKNLISIHEKFYLKLESLVNTVEGSKLALSKASSSQLQKIESQINILSDLLVVDNFNRNAIDQVTDMMNNLYDDLVQIFGKSDSDIRQINKMLRDAIVEQSSVI</sequence>
<accession>A0A078AFT6</accession>
<dbReference type="InterPro" id="IPR027417">
    <property type="entry name" value="P-loop_NTPase"/>
</dbReference>
<dbReference type="AlphaFoldDB" id="A0A078AFT6"/>
<evidence type="ECO:0000313" key="4">
    <source>
        <dbReference type="Proteomes" id="UP000039865"/>
    </source>
</evidence>
<keyword evidence="1" id="KW-0175">Coiled coil</keyword>
<evidence type="ECO:0000256" key="2">
    <source>
        <dbReference type="SAM" id="MobiDB-lite"/>
    </source>
</evidence>
<feature type="compositionally biased region" description="Basic and acidic residues" evidence="2">
    <location>
        <begin position="12"/>
        <end position="23"/>
    </location>
</feature>
<gene>
    <name evidence="3" type="primary">Contig19594.g20776</name>
    <name evidence="3" type="ORF">STYLEM_8745</name>
</gene>
<name>A0A078AFT6_STYLE</name>
<organism evidence="3 4">
    <name type="scientific">Stylonychia lemnae</name>
    <name type="common">Ciliate</name>
    <dbReference type="NCBI Taxonomy" id="5949"/>
    <lineage>
        <taxon>Eukaryota</taxon>
        <taxon>Sar</taxon>
        <taxon>Alveolata</taxon>
        <taxon>Ciliophora</taxon>
        <taxon>Intramacronucleata</taxon>
        <taxon>Spirotrichea</taxon>
        <taxon>Stichotrichia</taxon>
        <taxon>Sporadotrichida</taxon>
        <taxon>Oxytrichidae</taxon>
        <taxon>Stylonychinae</taxon>
        <taxon>Stylonychia</taxon>
    </lineage>
</organism>
<feature type="compositionally biased region" description="Polar residues" evidence="2">
    <location>
        <begin position="1"/>
        <end position="11"/>
    </location>
</feature>
<protein>
    <recommendedName>
        <fullName evidence="5">Kinesin motor domain-containing protein</fullName>
    </recommendedName>
</protein>
<dbReference type="InParanoid" id="A0A078AFT6"/>
<feature type="coiled-coil region" evidence="1">
    <location>
        <begin position="503"/>
        <end position="557"/>
    </location>
</feature>
<evidence type="ECO:0000256" key="1">
    <source>
        <dbReference type="SAM" id="Coils"/>
    </source>
</evidence>
<evidence type="ECO:0000313" key="3">
    <source>
        <dbReference type="EMBL" id="CDW79753.1"/>
    </source>
</evidence>
<feature type="region of interest" description="Disordered" evidence="2">
    <location>
        <begin position="1"/>
        <end position="23"/>
    </location>
</feature>
<proteinExistence type="predicted"/>
<dbReference type="Proteomes" id="UP000039865">
    <property type="component" value="Unassembled WGS sequence"/>
</dbReference>